<gene>
    <name evidence="2" type="ORF">K0B96_17075</name>
</gene>
<sequence length="319" mass="33873">MVDPTFRFSRPACQATLAPSTRLVELGLGGARLALGLAGLGGAWGAVDEGEARETLRAALAAGVTVFDVAPAYGRGEELLGAALATWRGQRPIISTKVGRIAASGALELAFDFSPAGMRTSVERSLAALGVERIDLLFLHEPDHVPREERPRVAATLRQLRADGLARRIGLAGGDGAAWDGLLEGEGVDVVMLFRRLDACVLDGAREEVPRLRRAGVATYGASPLHMGLLGGRFEEFIQERPHWVWPAALARAERLKVLAEATGLALPTLAHRFAFSLAGLDRVVIGARNVRELQAALTDFAAGPLPEDLFQRVVAATG</sequence>
<dbReference type="Pfam" id="PF00248">
    <property type="entry name" value="Aldo_ket_red"/>
    <property type="match status" value="1"/>
</dbReference>
<dbReference type="PANTHER" id="PTHR42686">
    <property type="entry name" value="GH17980P-RELATED"/>
    <property type="match status" value="1"/>
</dbReference>
<name>A0A8F9TWE5_9BACT</name>
<evidence type="ECO:0000313" key="3">
    <source>
        <dbReference type="Proteomes" id="UP000825051"/>
    </source>
</evidence>
<dbReference type="KEGG" id="ole:K0B96_17075"/>
<dbReference type="PANTHER" id="PTHR42686:SF1">
    <property type="entry name" value="GH17980P-RELATED"/>
    <property type="match status" value="1"/>
</dbReference>
<reference evidence="2" key="1">
    <citation type="submission" date="2021-08" db="EMBL/GenBank/DDBJ databases">
        <title>Genome of a novel bacterium of the phylum Verrucomicrobia, Oleiharenicola sp. KSB-15.</title>
        <authorList>
            <person name="Chung J.-H."/>
            <person name="Ahn J.-H."/>
            <person name="Yoon Y."/>
            <person name="Kim D.-Y."/>
            <person name="An S.-H."/>
            <person name="Park I."/>
            <person name="Yeon J."/>
        </authorList>
    </citation>
    <scope>NUCLEOTIDE SEQUENCE</scope>
    <source>
        <strain evidence="2">KSB-15</strain>
    </source>
</reference>
<dbReference type="RefSeq" id="WP_220162261.1">
    <property type="nucleotide sequence ID" value="NZ_CP080507.1"/>
</dbReference>
<accession>A0A8F9TWE5</accession>
<evidence type="ECO:0000313" key="2">
    <source>
        <dbReference type="EMBL" id="QYM78993.1"/>
    </source>
</evidence>
<dbReference type="SUPFAM" id="SSF51430">
    <property type="entry name" value="NAD(P)-linked oxidoreductase"/>
    <property type="match status" value="1"/>
</dbReference>
<evidence type="ECO:0000259" key="1">
    <source>
        <dbReference type="Pfam" id="PF00248"/>
    </source>
</evidence>
<dbReference type="Proteomes" id="UP000825051">
    <property type="component" value="Chromosome"/>
</dbReference>
<keyword evidence="3" id="KW-1185">Reference proteome</keyword>
<dbReference type="GO" id="GO:0005829">
    <property type="term" value="C:cytosol"/>
    <property type="evidence" value="ECO:0007669"/>
    <property type="project" value="TreeGrafter"/>
</dbReference>
<dbReference type="AlphaFoldDB" id="A0A8F9TWE5"/>
<organism evidence="2 3">
    <name type="scientific">Horticoccus luteus</name>
    <dbReference type="NCBI Taxonomy" id="2862869"/>
    <lineage>
        <taxon>Bacteria</taxon>
        <taxon>Pseudomonadati</taxon>
        <taxon>Verrucomicrobiota</taxon>
        <taxon>Opitutia</taxon>
        <taxon>Opitutales</taxon>
        <taxon>Opitutaceae</taxon>
        <taxon>Horticoccus</taxon>
    </lineage>
</organism>
<protein>
    <submittedName>
        <fullName evidence="2">Aldo/keto reductase</fullName>
    </submittedName>
</protein>
<dbReference type="EMBL" id="CP080507">
    <property type="protein sequence ID" value="QYM78993.1"/>
    <property type="molecule type" value="Genomic_DNA"/>
</dbReference>
<dbReference type="InterPro" id="IPR020471">
    <property type="entry name" value="AKR"/>
</dbReference>
<dbReference type="GO" id="GO:0016491">
    <property type="term" value="F:oxidoreductase activity"/>
    <property type="evidence" value="ECO:0007669"/>
    <property type="project" value="InterPro"/>
</dbReference>
<dbReference type="Gene3D" id="3.20.20.100">
    <property type="entry name" value="NADP-dependent oxidoreductase domain"/>
    <property type="match status" value="1"/>
</dbReference>
<proteinExistence type="predicted"/>
<dbReference type="InterPro" id="IPR036812">
    <property type="entry name" value="NAD(P)_OxRdtase_dom_sf"/>
</dbReference>
<dbReference type="PRINTS" id="PR00069">
    <property type="entry name" value="ALDKETRDTASE"/>
</dbReference>
<dbReference type="InterPro" id="IPR023210">
    <property type="entry name" value="NADP_OxRdtase_dom"/>
</dbReference>
<feature type="domain" description="NADP-dependent oxidoreductase" evidence="1">
    <location>
        <begin position="32"/>
        <end position="316"/>
    </location>
</feature>